<feature type="compositionally biased region" description="Basic and acidic residues" evidence="1">
    <location>
        <begin position="28"/>
        <end position="37"/>
    </location>
</feature>
<dbReference type="RefSeq" id="XP_043179784.1">
    <property type="nucleotide sequence ID" value="XM_043320772.1"/>
</dbReference>
<name>A0A8H8NWT9_9AGAM</name>
<feature type="compositionally biased region" description="Basic residues" evidence="1">
    <location>
        <begin position="268"/>
        <end position="279"/>
    </location>
</feature>
<dbReference type="EMBL" id="CP059661">
    <property type="protein sequence ID" value="QRW19547.1"/>
    <property type="molecule type" value="Genomic_DNA"/>
</dbReference>
<sequence>MAASISPLSTPPISIGITPSVVSEIERSQGKSEELKMPDPVASLGPGEPNVVSDVPTIIDLGDGDIELKLTEYDPLSKKVNNTTFKSHKHLLNDFARLKEMIKGMERYNSGAQCITVYRDERGVEDFKNMFKVLYASLIKGPFEFDAPTLVSCLRLATAYEYPELRKFSVDRLEGAALSPIERIELAREFDLSAWDEGAFQELVGRDEPITRDEAKALGGIEEEKARREAEEKKKAEEEEQRKREEEEKRQREEEEKRQEEKRDRKRNERNKKRRRRRREEKEEAQKRGEEKERGPEGGGGEEKKETQK</sequence>
<accession>A0A8H8NWT9</accession>
<feature type="region of interest" description="Disordered" evidence="1">
    <location>
        <begin position="28"/>
        <end position="47"/>
    </location>
</feature>
<reference evidence="2" key="1">
    <citation type="submission" date="2020-05" db="EMBL/GenBank/DDBJ databases">
        <title>Evolutionary and genomic comparisons of hybrid uninucleate and nonhybrid Rhizoctonia fungi.</title>
        <authorList>
            <person name="Li C."/>
            <person name="Chen X."/>
        </authorList>
    </citation>
    <scope>NUCLEOTIDE SEQUENCE</scope>
    <source>
        <strain evidence="2">AG-1 IA</strain>
    </source>
</reference>
<evidence type="ECO:0000256" key="1">
    <source>
        <dbReference type="SAM" id="MobiDB-lite"/>
    </source>
</evidence>
<feature type="compositionally biased region" description="Basic and acidic residues" evidence="1">
    <location>
        <begin position="280"/>
        <end position="309"/>
    </location>
</feature>
<proteinExistence type="predicted"/>
<feature type="region of interest" description="Disordered" evidence="1">
    <location>
        <begin position="215"/>
        <end position="309"/>
    </location>
</feature>
<evidence type="ECO:0008006" key="4">
    <source>
        <dbReference type="Google" id="ProtNLM"/>
    </source>
</evidence>
<protein>
    <recommendedName>
        <fullName evidence="4">BTB domain-containing protein</fullName>
    </recommendedName>
</protein>
<gene>
    <name evidence="2" type="ORF">RhiXN_00953</name>
</gene>
<dbReference type="Proteomes" id="UP000650533">
    <property type="component" value="Chromosome 4"/>
</dbReference>
<dbReference type="AlphaFoldDB" id="A0A8H8NWT9"/>
<organism evidence="2 3">
    <name type="scientific">Rhizoctonia solani</name>
    <dbReference type="NCBI Taxonomy" id="456999"/>
    <lineage>
        <taxon>Eukaryota</taxon>
        <taxon>Fungi</taxon>
        <taxon>Dikarya</taxon>
        <taxon>Basidiomycota</taxon>
        <taxon>Agaricomycotina</taxon>
        <taxon>Agaricomycetes</taxon>
        <taxon>Cantharellales</taxon>
        <taxon>Ceratobasidiaceae</taxon>
        <taxon>Rhizoctonia</taxon>
    </lineage>
</organism>
<dbReference type="KEGG" id="rsx:RhiXN_00953"/>
<dbReference type="GeneID" id="67023235"/>
<feature type="compositionally biased region" description="Basic and acidic residues" evidence="1">
    <location>
        <begin position="215"/>
        <end position="267"/>
    </location>
</feature>
<evidence type="ECO:0000313" key="3">
    <source>
        <dbReference type="Proteomes" id="UP000650533"/>
    </source>
</evidence>
<evidence type="ECO:0000313" key="2">
    <source>
        <dbReference type="EMBL" id="QRW19547.1"/>
    </source>
</evidence>